<dbReference type="Pfam" id="PF09932">
    <property type="entry name" value="DUF2164"/>
    <property type="match status" value="1"/>
</dbReference>
<dbReference type="EMBL" id="BSFN01000008">
    <property type="protein sequence ID" value="GLK90055.1"/>
    <property type="molecule type" value="Genomic_DNA"/>
</dbReference>
<accession>A0A9W6NGQ1</accession>
<sequence>MSRKPKAPSLSLEPAQETAAVAVLKRFLEDRFELELGSFEAQEVLEVFTREVAPLFYNKAIADVQAHLADRFMSIESDLWALEKS</sequence>
<gene>
    <name evidence="1" type="ORF">GCM10017655_31170</name>
</gene>
<dbReference type="Proteomes" id="UP001143328">
    <property type="component" value="Unassembled WGS sequence"/>
</dbReference>
<dbReference type="AlphaFoldDB" id="A0A9W6NGQ1"/>
<keyword evidence="1" id="KW-0413">Isomerase</keyword>
<dbReference type="InterPro" id="IPR018680">
    <property type="entry name" value="DUF2164"/>
</dbReference>
<comment type="caution">
    <text evidence="1">The sequence shown here is derived from an EMBL/GenBank/DDBJ whole genome shotgun (WGS) entry which is preliminary data.</text>
</comment>
<dbReference type="RefSeq" id="WP_271196232.1">
    <property type="nucleotide sequence ID" value="NZ_BSFN01000008.1"/>
</dbReference>
<keyword evidence="2" id="KW-1185">Reference proteome</keyword>
<reference evidence="1" key="2">
    <citation type="submission" date="2023-01" db="EMBL/GenBank/DDBJ databases">
        <authorList>
            <person name="Sun Q."/>
            <person name="Evtushenko L."/>
        </authorList>
    </citation>
    <scope>NUCLEOTIDE SEQUENCE</scope>
    <source>
        <strain evidence="1">VKM B-2935</strain>
    </source>
</reference>
<proteinExistence type="predicted"/>
<name>A0A9W6NGQ1_9PSED</name>
<protein>
    <submittedName>
        <fullName evidence="1">1-(5-phosphoribosyl)-5-[(5-phosphoribosylamino) methylideneamino] imidazole-4-carboxamide isomerase</fullName>
    </submittedName>
</protein>
<evidence type="ECO:0000313" key="2">
    <source>
        <dbReference type="Proteomes" id="UP001143328"/>
    </source>
</evidence>
<organism evidence="1 2">
    <name type="scientific">Pseudomonas turukhanskensis</name>
    <dbReference type="NCBI Taxonomy" id="1806536"/>
    <lineage>
        <taxon>Bacteria</taxon>
        <taxon>Pseudomonadati</taxon>
        <taxon>Pseudomonadota</taxon>
        <taxon>Gammaproteobacteria</taxon>
        <taxon>Pseudomonadales</taxon>
        <taxon>Pseudomonadaceae</taxon>
        <taxon>Pseudomonas</taxon>
    </lineage>
</organism>
<reference evidence="1" key="1">
    <citation type="journal article" date="2014" name="Int. J. Syst. Evol. Microbiol.">
        <title>Complete genome sequence of Corynebacterium casei LMG S-19264T (=DSM 44701T), isolated from a smear-ripened cheese.</title>
        <authorList>
            <consortium name="US DOE Joint Genome Institute (JGI-PGF)"/>
            <person name="Walter F."/>
            <person name="Albersmeier A."/>
            <person name="Kalinowski J."/>
            <person name="Ruckert C."/>
        </authorList>
    </citation>
    <scope>NUCLEOTIDE SEQUENCE</scope>
    <source>
        <strain evidence="1">VKM B-2935</strain>
    </source>
</reference>
<dbReference type="GO" id="GO:0016853">
    <property type="term" value="F:isomerase activity"/>
    <property type="evidence" value="ECO:0007669"/>
    <property type="project" value="UniProtKB-KW"/>
</dbReference>
<evidence type="ECO:0000313" key="1">
    <source>
        <dbReference type="EMBL" id="GLK90055.1"/>
    </source>
</evidence>